<name>A0ABM7FMP6_9STAP</name>
<feature type="transmembrane region" description="Helical" evidence="1">
    <location>
        <begin position="6"/>
        <end position="26"/>
    </location>
</feature>
<organism evidence="2 3">
    <name type="scientific">Staphylococcus caprae</name>
    <dbReference type="NCBI Taxonomy" id="29380"/>
    <lineage>
        <taxon>Bacteria</taxon>
        <taxon>Bacillati</taxon>
        <taxon>Bacillota</taxon>
        <taxon>Bacilli</taxon>
        <taxon>Bacillales</taxon>
        <taxon>Staphylococcaceae</taxon>
        <taxon>Staphylococcus</taxon>
    </lineage>
</organism>
<dbReference type="GeneID" id="58050040"/>
<proteinExistence type="predicted"/>
<keyword evidence="1" id="KW-0812">Transmembrane</keyword>
<sequence>MKKVLYIIAIIIVITIIYTIVNFLFFDKWAFYSCEKQLNTYIKNDDTKKLSQISKDNKTYQFLWKQDKISIEGKANNQGSGHVGYYPIDINGKSATLTIQIKHGFLPEKPNIKSIKLDK</sequence>
<protein>
    <recommendedName>
        <fullName evidence="4">Lipoprotein</fullName>
    </recommendedName>
</protein>
<dbReference type="EMBL" id="AP018586">
    <property type="protein sequence ID" value="BBD91370.1"/>
    <property type="molecule type" value="Genomic_DNA"/>
</dbReference>
<evidence type="ECO:0000313" key="3">
    <source>
        <dbReference type="Proteomes" id="UP000274772"/>
    </source>
</evidence>
<evidence type="ECO:0008006" key="4">
    <source>
        <dbReference type="Google" id="ProtNLM"/>
    </source>
</evidence>
<keyword evidence="1" id="KW-1133">Transmembrane helix</keyword>
<keyword evidence="1" id="KW-0472">Membrane</keyword>
<dbReference type="RefSeq" id="WP_002444634.1">
    <property type="nucleotide sequence ID" value="NZ_AP018585.1"/>
</dbReference>
<reference evidence="2 3" key="1">
    <citation type="submission" date="2018-05" db="EMBL/GenBank/DDBJ databases">
        <title>Complete genome sequencing of three human clinical isolates of Staphylococcus caprae reveals virulence factors similar to those of S. epidermidis and S. capitis.</title>
        <authorList>
            <person name="Watanabe S."/>
            <person name="Cui L."/>
        </authorList>
    </citation>
    <scope>NUCLEOTIDE SEQUENCE [LARGE SCALE GENOMIC DNA]</scope>
    <source>
        <strain evidence="2 3">JMUB590</strain>
    </source>
</reference>
<dbReference type="Proteomes" id="UP000274772">
    <property type="component" value="Chromosome"/>
</dbReference>
<gene>
    <name evidence="2" type="ORF">JMUB590_0260</name>
</gene>
<evidence type="ECO:0000256" key="1">
    <source>
        <dbReference type="SAM" id="Phobius"/>
    </source>
</evidence>
<keyword evidence="3" id="KW-1185">Reference proteome</keyword>
<evidence type="ECO:0000313" key="2">
    <source>
        <dbReference type="EMBL" id="BBD91370.1"/>
    </source>
</evidence>
<accession>A0ABM7FMP6</accession>